<sequence length="165" mass="18877">MSIIPIGDRRGRAGSSSDADPFSLELWDSFNSFRDRIFSSFDTWCPFTDNFPLPLSDYLGDFLPEPFSPVRMNNRIDWKETREAHVFRGYFPGLDRDDLEVEVGADRALRIRGGNFSTTFELPENARLELVMADMASGHLTVTIPKDVEEIRRSPTNVRVVEIED</sequence>
<dbReference type="PANTHER" id="PTHR11527">
    <property type="entry name" value="HEAT-SHOCK PROTEIN 20 FAMILY MEMBER"/>
    <property type="match status" value="1"/>
</dbReference>
<accession>A0AAN7KHG6</accession>
<evidence type="ECO:0000313" key="6">
    <source>
        <dbReference type="Proteomes" id="UP001346149"/>
    </source>
</evidence>
<gene>
    <name evidence="5" type="ORF">SAY86_025798</name>
</gene>
<dbReference type="PROSITE" id="PS01031">
    <property type="entry name" value="SHSP"/>
    <property type="match status" value="1"/>
</dbReference>
<feature type="domain" description="SHSP" evidence="4">
    <location>
        <begin position="67"/>
        <end position="165"/>
    </location>
</feature>
<dbReference type="InterPro" id="IPR031107">
    <property type="entry name" value="Small_HSP"/>
</dbReference>
<protein>
    <recommendedName>
        <fullName evidence="4">SHSP domain-containing protein</fullName>
    </recommendedName>
</protein>
<dbReference type="SUPFAM" id="SSF49764">
    <property type="entry name" value="HSP20-like chaperones"/>
    <property type="match status" value="1"/>
</dbReference>
<evidence type="ECO:0000256" key="1">
    <source>
        <dbReference type="ARBA" id="ARBA00023016"/>
    </source>
</evidence>
<dbReference type="InterPro" id="IPR008978">
    <property type="entry name" value="HSP20-like_chaperone"/>
</dbReference>
<comment type="similarity">
    <text evidence="2 3">Belongs to the small heat shock protein (HSP20) family.</text>
</comment>
<keyword evidence="1" id="KW-0346">Stress response</keyword>
<reference evidence="5 6" key="1">
    <citation type="journal article" date="2023" name="Hortic Res">
        <title>Pangenome of water caltrop reveals structural variations and asymmetric subgenome divergence after allopolyploidization.</title>
        <authorList>
            <person name="Zhang X."/>
            <person name="Chen Y."/>
            <person name="Wang L."/>
            <person name="Yuan Y."/>
            <person name="Fang M."/>
            <person name="Shi L."/>
            <person name="Lu R."/>
            <person name="Comes H.P."/>
            <person name="Ma Y."/>
            <person name="Chen Y."/>
            <person name="Huang G."/>
            <person name="Zhou Y."/>
            <person name="Zheng Z."/>
            <person name="Qiu Y."/>
        </authorList>
    </citation>
    <scope>NUCLEOTIDE SEQUENCE [LARGE SCALE GENOMIC DNA]</scope>
    <source>
        <strain evidence="5">F231</strain>
    </source>
</reference>
<comment type="caution">
    <text evidence="5">The sequence shown here is derived from an EMBL/GenBank/DDBJ whole genome shotgun (WGS) entry which is preliminary data.</text>
</comment>
<dbReference type="AlphaFoldDB" id="A0AAN7KHG6"/>
<evidence type="ECO:0000259" key="4">
    <source>
        <dbReference type="PROSITE" id="PS01031"/>
    </source>
</evidence>
<organism evidence="5 6">
    <name type="scientific">Trapa natans</name>
    <name type="common">Water chestnut</name>
    <dbReference type="NCBI Taxonomy" id="22666"/>
    <lineage>
        <taxon>Eukaryota</taxon>
        <taxon>Viridiplantae</taxon>
        <taxon>Streptophyta</taxon>
        <taxon>Embryophyta</taxon>
        <taxon>Tracheophyta</taxon>
        <taxon>Spermatophyta</taxon>
        <taxon>Magnoliopsida</taxon>
        <taxon>eudicotyledons</taxon>
        <taxon>Gunneridae</taxon>
        <taxon>Pentapetalae</taxon>
        <taxon>rosids</taxon>
        <taxon>malvids</taxon>
        <taxon>Myrtales</taxon>
        <taxon>Lythraceae</taxon>
        <taxon>Trapa</taxon>
    </lineage>
</organism>
<evidence type="ECO:0000256" key="3">
    <source>
        <dbReference type="RuleBase" id="RU003616"/>
    </source>
</evidence>
<dbReference type="Gene3D" id="2.60.40.790">
    <property type="match status" value="1"/>
</dbReference>
<dbReference type="Proteomes" id="UP001346149">
    <property type="component" value="Unassembled WGS sequence"/>
</dbReference>
<evidence type="ECO:0000313" key="5">
    <source>
        <dbReference type="EMBL" id="KAK4764708.1"/>
    </source>
</evidence>
<dbReference type="InterPro" id="IPR002068">
    <property type="entry name" value="A-crystallin/Hsp20_dom"/>
</dbReference>
<keyword evidence="6" id="KW-1185">Reference proteome</keyword>
<dbReference type="Pfam" id="PF00011">
    <property type="entry name" value="HSP20"/>
    <property type="match status" value="1"/>
</dbReference>
<name>A0AAN7KHG6_TRANT</name>
<dbReference type="EMBL" id="JAXQNO010000023">
    <property type="protein sequence ID" value="KAK4764708.1"/>
    <property type="molecule type" value="Genomic_DNA"/>
</dbReference>
<evidence type="ECO:0000256" key="2">
    <source>
        <dbReference type="PROSITE-ProRule" id="PRU00285"/>
    </source>
</evidence>
<proteinExistence type="inferred from homology"/>